<evidence type="ECO:0000313" key="8">
    <source>
        <dbReference type="Proteomes" id="UP000094501"/>
    </source>
</evidence>
<feature type="transmembrane region" description="Helical" evidence="6">
    <location>
        <begin position="181"/>
        <end position="201"/>
    </location>
</feature>
<evidence type="ECO:0000256" key="3">
    <source>
        <dbReference type="ARBA" id="ARBA00022692"/>
    </source>
</evidence>
<organism evidence="7 8">
    <name type="scientific">Methyloceanibacter methanicus</name>
    <dbReference type="NCBI Taxonomy" id="1774968"/>
    <lineage>
        <taxon>Bacteria</taxon>
        <taxon>Pseudomonadati</taxon>
        <taxon>Pseudomonadota</taxon>
        <taxon>Alphaproteobacteria</taxon>
        <taxon>Hyphomicrobiales</taxon>
        <taxon>Hyphomicrobiaceae</taxon>
        <taxon>Methyloceanibacter</taxon>
    </lineage>
</organism>
<dbReference type="InterPro" id="IPR002797">
    <property type="entry name" value="Polysacc_synth"/>
</dbReference>
<dbReference type="RefSeq" id="WP_069436808.1">
    <property type="nucleotide sequence ID" value="NZ_LPWG01000010.1"/>
</dbReference>
<dbReference type="OrthoDB" id="9812647at2"/>
<keyword evidence="5 6" id="KW-0472">Membrane</keyword>
<keyword evidence="2" id="KW-1003">Cell membrane</keyword>
<accession>A0A1E3W495</accession>
<dbReference type="GO" id="GO:0005886">
    <property type="term" value="C:plasma membrane"/>
    <property type="evidence" value="ECO:0007669"/>
    <property type="project" value="UniProtKB-SubCell"/>
</dbReference>
<feature type="transmembrane region" description="Helical" evidence="6">
    <location>
        <begin position="298"/>
        <end position="317"/>
    </location>
</feature>
<feature type="transmembrane region" description="Helical" evidence="6">
    <location>
        <begin position="123"/>
        <end position="143"/>
    </location>
</feature>
<dbReference type="PANTHER" id="PTHR30250">
    <property type="entry name" value="PST FAMILY PREDICTED COLANIC ACID TRANSPORTER"/>
    <property type="match status" value="1"/>
</dbReference>
<feature type="transmembrane region" description="Helical" evidence="6">
    <location>
        <begin position="79"/>
        <end position="103"/>
    </location>
</feature>
<feature type="transmembrane region" description="Helical" evidence="6">
    <location>
        <begin position="329"/>
        <end position="350"/>
    </location>
</feature>
<evidence type="ECO:0000256" key="4">
    <source>
        <dbReference type="ARBA" id="ARBA00022989"/>
    </source>
</evidence>
<keyword evidence="8" id="KW-1185">Reference proteome</keyword>
<dbReference type="Pfam" id="PF01943">
    <property type="entry name" value="Polysacc_synt"/>
    <property type="match status" value="1"/>
</dbReference>
<name>A0A1E3W495_9HYPH</name>
<evidence type="ECO:0000256" key="1">
    <source>
        <dbReference type="ARBA" id="ARBA00004651"/>
    </source>
</evidence>
<evidence type="ECO:0000256" key="2">
    <source>
        <dbReference type="ARBA" id="ARBA00022475"/>
    </source>
</evidence>
<feature type="transmembrane region" description="Helical" evidence="6">
    <location>
        <begin position="444"/>
        <end position="463"/>
    </location>
</feature>
<feature type="transmembrane region" description="Helical" evidence="6">
    <location>
        <begin position="37"/>
        <end position="58"/>
    </location>
</feature>
<reference evidence="7 8" key="1">
    <citation type="journal article" date="2016" name="Environ. Microbiol.">
        <title>New Methyloceanibacter diversity from North Sea sediments includes methanotroph containing solely the soluble methane monooxygenase.</title>
        <authorList>
            <person name="Vekeman B."/>
            <person name="Kerckhof F.M."/>
            <person name="Cremers G."/>
            <person name="de Vos P."/>
            <person name="Vandamme P."/>
            <person name="Boon N."/>
            <person name="Op den Camp H.J."/>
            <person name="Heylen K."/>
        </authorList>
    </citation>
    <scope>NUCLEOTIDE SEQUENCE [LARGE SCALE GENOMIC DNA]</scope>
    <source>
        <strain evidence="7 8">R-67174</strain>
    </source>
</reference>
<dbReference type="CDD" id="cd13128">
    <property type="entry name" value="MATE_Wzx_like"/>
    <property type="match status" value="1"/>
</dbReference>
<dbReference type="InterPro" id="IPR050833">
    <property type="entry name" value="Poly_Biosynth_Transport"/>
</dbReference>
<keyword evidence="4 6" id="KW-1133">Transmembrane helix</keyword>
<dbReference type="EMBL" id="LPWG01000010">
    <property type="protein sequence ID" value="ODR99966.1"/>
    <property type="molecule type" value="Genomic_DNA"/>
</dbReference>
<evidence type="ECO:0000313" key="7">
    <source>
        <dbReference type="EMBL" id="ODR99966.1"/>
    </source>
</evidence>
<proteinExistence type="predicted"/>
<feature type="transmembrane region" description="Helical" evidence="6">
    <location>
        <begin position="422"/>
        <end position="438"/>
    </location>
</feature>
<comment type="subcellular location">
    <subcellularLocation>
        <location evidence="1">Cell membrane</location>
        <topology evidence="1">Multi-pass membrane protein</topology>
    </subcellularLocation>
</comment>
<dbReference type="STRING" id="1774968.AUC68_02335"/>
<keyword evidence="3 6" id="KW-0812">Transmembrane</keyword>
<dbReference type="AlphaFoldDB" id="A0A1E3W495"/>
<dbReference type="PANTHER" id="PTHR30250:SF26">
    <property type="entry name" value="PSMA PROTEIN"/>
    <property type="match status" value="1"/>
</dbReference>
<gene>
    <name evidence="7" type="ORF">AUC68_02335</name>
</gene>
<comment type="caution">
    <text evidence="7">The sequence shown here is derived from an EMBL/GenBank/DDBJ whole genome shotgun (WGS) entry which is preliminary data.</text>
</comment>
<feature type="transmembrane region" description="Helical" evidence="6">
    <location>
        <begin position="155"/>
        <end position="175"/>
    </location>
</feature>
<sequence>MSIRTHTCYNLAGAAVPILLSLVTIPIYIGAIGEARYGILAIAWLLMGYFSLFDLGMGRAVAQRVASMRNAPESERAQAVWTALVFTLVCGTIGGLLLWLVATLSFELAFTVTDELRREMLNAAGWMALGIPLMTVSGVLAGALQGAERFRELNIIVAVGSALFQLLPLMVALTIGPDLSYLLPAAILARLLSLTMLFAVCRNHFLSGHPIATSVETALHLLRFGGWVTVTSVIGPIMVGFDRLAIGAVLGAKAVSHYSVPFQLAERSGIIPTAVVSALLPRLAGSDRVETERLAGEALSAIGLAMTPLMGVGIVALREFLSVWLSPEFASQAALAGQIAFVGFWLNSFAKVPYMQLLAQKLPDIVAKCHLAEFVPYVLALGVGLTLFGLPGAAAAFTLRVMLDFALLAHFAGVLRQSLRSLVGPFSWIAAAFSIAVVPLDQGFLWFAIVATYLVAISIWTWLRSPPDLKTWLGAALRSRHTG</sequence>
<evidence type="ECO:0008006" key="9">
    <source>
        <dbReference type="Google" id="ProtNLM"/>
    </source>
</evidence>
<protein>
    <recommendedName>
        <fullName evidence="9">Polysaccharide biosynthesis protein C-terminal domain-containing protein</fullName>
    </recommendedName>
</protein>
<evidence type="ECO:0000256" key="5">
    <source>
        <dbReference type="ARBA" id="ARBA00023136"/>
    </source>
</evidence>
<dbReference type="Proteomes" id="UP000094501">
    <property type="component" value="Unassembled WGS sequence"/>
</dbReference>
<evidence type="ECO:0000256" key="6">
    <source>
        <dbReference type="SAM" id="Phobius"/>
    </source>
</evidence>
<feature type="transmembrane region" description="Helical" evidence="6">
    <location>
        <begin position="371"/>
        <end position="390"/>
    </location>
</feature>
<feature type="transmembrane region" description="Helical" evidence="6">
    <location>
        <begin position="12"/>
        <end position="31"/>
    </location>
</feature>